<dbReference type="EMBL" id="CAJNNV010032656">
    <property type="protein sequence ID" value="CAE8640657.1"/>
    <property type="molecule type" value="Genomic_DNA"/>
</dbReference>
<feature type="non-terminal residue" evidence="2">
    <location>
        <position position="1"/>
    </location>
</feature>
<dbReference type="Proteomes" id="UP000654075">
    <property type="component" value="Unassembled WGS sequence"/>
</dbReference>
<feature type="region of interest" description="Disordered" evidence="1">
    <location>
        <begin position="1"/>
        <end position="25"/>
    </location>
</feature>
<reference evidence="2" key="1">
    <citation type="submission" date="2021-02" db="EMBL/GenBank/DDBJ databases">
        <authorList>
            <person name="Dougan E. K."/>
            <person name="Rhodes N."/>
            <person name="Thang M."/>
            <person name="Chan C."/>
        </authorList>
    </citation>
    <scope>NUCLEOTIDE SEQUENCE</scope>
</reference>
<evidence type="ECO:0000313" key="2">
    <source>
        <dbReference type="EMBL" id="CAE8640657.1"/>
    </source>
</evidence>
<proteinExistence type="predicted"/>
<accession>A0A813HTF1</accession>
<comment type="caution">
    <text evidence="2">The sequence shown here is derived from an EMBL/GenBank/DDBJ whole genome shotgun (WGS) entry which is preliminary data.</text>
</comment>
<protein>
    <submittedName>
        <fullName evidence="2">Uncharacterized protein</fullName>
    </submittedName>
</protein>
<gene>
    <name evidence="2" type="ORF">PGLA1383_LOCUS55442</name>
</gene>
<name>A0A813HTF1_POLGL</name>
<sequence>AQFSSKKGLAVHERHTSGGNHGKPSIASNATVTNACPWCLAVFASKAVARHHIARTLATNICSGGTSNNTFEIQDPSSMVCTFCPRECANIYELLACITTHVDGPTVQYM</sequence>
<keyword evidence="3" id="KW-1185">Reference proteome</keyword>
<dbReference type="AlphaFoldDB" id="A0A813HTF1"/>
<evidence type="ECO:0000256" key="1">
    <source>
        <dbReference type="SAM" id="MobiDB-lite"/>
    </source>
</evidence>
<organism evidence="2 3">
    <name type="scientific">Polarella glacialis</name>
    <name type="common">Dinoflagellate</name>
    <dbReference type="NCBI Taxonomy" id="89957"/>
    <lineage>
        <taxon>Eukaryota</taxon>
        <taxon>Sar</taxon>
        <taxon>Alveolata</taxon>
        <taxon>Dinophyceae</taxon>
        <taxon>Suessiales</taxon>
        <taxon>Suessiaceae</taxon>
        <taxon>Polarella</taxon>
    </lineage>
</organism>
<evidence type="ECO:0000313" key="3">
    <source>
        <dbReference type="Proteomes" id="UP000654075"/>
    </source>
</evidence>